<dbReference type="EMBL" id="JAECZO010000017">
    <property type="protein sequence ID" value="KAK7201582.1"/>
    <property type="molecule type" value="Genomic_DNA"/>
</dbReference>
<proteinExistence type="predicted"/>
<sequence>MLRNALSCFSAQLELSHLAGTVPVDIEYEELASTMEQRMQNASGTTPGVFELLEGKEIHLPVPDDPVYAVAALSEPLTIFLCDIEGTTTPLPFIREVMMPRILARVDAYVETHFPADSAFVELLVNASNPQSSPAAKTPTAGAQAFADAVTASKAHDWKNDAANAAVRREFGLFFRDEVKNGSADSAVKAIQAVLMAEIFAEGEIQSQVFADVNAFFRYVGSPAMAERTRIALYSTGSIAAQKLIMQHTPYGDLNPFVTAYFDPALVGTKLMPKSYMKIRTLLAQQLDISPDSMHIVFVTDNTSEASAAETSGAVESSILCIRPMNSWVTFDTLLSINVPHIVSFAQLTQRDCEVDLAHLVSDGRACMKE</sequence>
<dbReference type="PANTHER" id="PTHR20371:SF1">
    <property type="entry name" value="ENOLASE-PHOSPHATASE E1"/>
    <property type="match status" value="1"/>
</dbReference>
<dbReference type="PANTHER" id="PTHR20371">
    <property type="entry name" value="ENOLASE-PHOSPHATASE E1"/>
    <property type="match status" value="1"/>
</dbReference>
<evidence type="ECO:0000313" key="2">
    <source>
        <dbReference type="Proteomes" id="UP001430356"/>
    </source>
</evidence>
<keyword evidence="1" id="KW-0378">Hydrolase</keyword>
<dbReference type="InterPro" id="IPR023214">
    <property type="entry name" value="HAD_sf"/>
</dbReference>
<name>A0AAW0FB03_9TRYP</name>
<accession>A0AAW0FB03</accession>
<dbReference type="Gene3D" id="3.40.50.1000">
    <property type="entry name" value="HAD superfamily/HAD-like"/>
    <property type="match status" value="1"/>
</dbReference>
<gene>
    <name evidence="1" type="ORF">NESM_000222600</name>
</gene>
<keyword evidence="2" id="KW-1185">Reference proteome</keyword>
<dbReference type="InterPro" id="IPR036412">
    <property type="entry name" value="HAD-like_sf"/>
</dbReference>
<reference evidence="1 2" key="1">
    <citation type="journal article" date="2021" name="MBio">
        <title>A New Model Trypanosomatid, Novymonas esmeraldas: Genomic Perception of Its 'Candidatus Pandoraea novymonadis' Endosymbiont.</title>
        <authorList>
            <person name="Zakharova A."/>
            <person name="Saura A."/>
            <person name="Butenko A."/>
            <person name="Podesvova L."/>
            <person name="Warmusova S."/>
            <person name="Kostygov A.Y."/>
            <person name="Nenarokova A."/>
            <person name="Lukes J."/>
            <person name="Opperdoes F.R."/>
            <person name="Yurchenko V."/>
        </authorList>
    </citation>
    <scope>NUCLEOTIDE SEQUENCE [LARGE SCALE GENOMIC DNA]</scope>
    <source>
        <strain evidence="1 2">E262AT.01</strain>
    </source>
</reference>
<comment type="caution">
    <text evidence="1">The sequence shown here is derived from an EMBL/GenBank/DDBJ whole genome shotgun (WGS) entry which is preliminary data.</text>
</comment>
<dbReference type="SUPFAM" id="SSF56784">
    <property type="entry name" value="HAD-like"/>
    <property type="match status" value="1"/>
</dbReference>
<dbReference type="Proteomes" id="UP001430356">
    <property type="component" value="Unassembled WGS sequence"/>
</dbReference>
<organism evidence="1 2">
    <name type="scientific">Novymonas esmeraldas</name>
    <dbReference type="NCBI Taxonomy" id="1808958"/>
    <lineage>
        <taxon>Eukaryota</taxon>
        <taxon>Discoba</taxon>
        <taxon>Euglenozoa</taxon>
        <taxon>Kinetoplastea</taxon>
        <taxon>Metakinetoplastina</taxon>
        <taxon>Trypanosomatida</taxon>
        <taxon>Trypanosomatidae</taxon>
        <taxon>Novymonas</taxon>
    </lineage>
</organism>
<evidence type="ECO:0000313" key="1">
    <source>
        <dbReference type="EMBL" id="KAK7201582.1"/>
    </source>
</evidence>
<protein>
    <submittedName>
        <fullName evidence="1">Haloacid dehalogenase-like hydrolase</fullName>
    </submittedName>
</protein>
<dbReference type="GO" id="GO:0019509">
    <property type="term" value="P:L-methionine salvage from methylthioadenosine"/>
    <property type="evidence" value="ECO:0007669"/>
    <property type="project" value="TreeGrafter"/>
</dbReference>
<dbReference type="AlphaFoldDB" id="A0AAW0FB03"/>
<dbReference type="Gene3D" id="1.10.720.60">
    <property type="match status" value="1"/>
</dbReference>
<dbReference type="GO" id="GO:0043874">
    <property type="term" value="F:acireductone synthase activity"/>
    <property type="evidence" value="ECO:0007669"/>
    <property type="project" value="TreeGrafter"/>
</dbReference>